<proteinExistence type="predicted"/>
<protein>
    <submittedName>
        <fullName evidence="1">Uncharacterized protein</fullName>
    </submittedName>
</protein>
<organism evidence="1 2">
    <name type="scientific">Caballeronia catudaia</name>
    <dbReference type="NCBI Taxonomy" id="1777136"/>
    <lineage>
        <taxon>Bacteria</taxon>
        <taxon>Pseudomonadati</taxon>
        <taxon>Pseudomonadota</taxon>
        <taxon>Betaproteobacteria</taxon>
        <taxon>Burkholderiales</taxon>
        <taxon>Burkholderiaceae</taxon>
        <taxon>Caballeronia</taxon>
    </lineage>
</organism>
<name>A0A158CQQ1_9BURK</name>
<evidence type="ECO:0000313" key="2">
    <source>
        <dbReference type="Proteomes" id="UP000054870"/>
    </source>
</evidence>
<dbReference type="Proteomes" id="UP000054870">
    <property type="component" value="Unassembled WGS sequence"/>
</dbReference>
<reference evidence="1" key="1">
    <citation type="submission" date="2016-01" db="EMBL/GenBank/DDBJ databases">
        <authorList>
            <person name="Peeters C."/>
        </authorList>
    </citation>
    <scope>NUCLEOTIDE SEQUENCE [LARGE SCALE GENOMIC DNA]</scope>
    <source>
        <strain evidence="1">LMG 29318</strain>
    </source>
</reference>
<comment type="caution">
    <text evidence="1">The sequence shown here is derived from an EMBL/GenBank/DDBJ whole genome shotgun (WGS) entry which is preliminary data.</text>
</comment>
<gene>
    <name evidence="1" type="ORF">AWB75_05509</name>
</gene>
<accession>A0A158CQQ1</accession>
<sequence length="71" mass="7991">MSPDEASTIAFDIGWDFARFGRPMDAAAHDLDLLTGYAAGREHFLVAQHRPDRSLRDLPDNLDDAYAQRVM</sequence>
<dbReference type="OrthoDB" id="9805416at2"/>
<dbReference type="RefSeq" id="WP_143746517.1">
    <property type="nucleotide sequence ID" value="NZ_FCOF02000036.1"/>
</dbReference>
<dbReference type="AlphaFoldDB" id="A0A158CQQ1"/>
<keyword evidence="2" id="KW-1185">Reference proteome</keyword>
<evidence type="ECO:0000313" key="1">
    <source>
        <dbReference type="EMBL" id="SAK84176.1"/>
    </source>
</evidence>
<dbReference type="EMBL" id="FCOF02000036">
    <property type="protein sequence ID" value="SAK84176.1"/>
    <property type="molecule type" value="Genomic_DNA"/>
</dbReference>